<dbReference type="STRING" id="980251.GCA_001642875_01802"/>
<dbReference type="EMBL" id="CP042912">
    <property type="protein sequence ID" value="QEG21283.1"/>
    <property type="molecule type" value="Genomic_DNA"/>
</dbReference>
<dbReference type="AlphaFoldDB" id="A0A5B9PEA4"/>
<evidence type="ECO:0000256" key="1">
    <source>
        <dbReference type="SAM" id="SignalP"/>
    </source>
</evidence>
<proteinExistence type="predicted"/>
<evidence type="ECO:0000313" key="2">
    <source>
        <dbReference type="EMBL" id="QEG21283.1"/>
    </source>
</evidence>
<dbReference type="OrthoDB" id="250183at2"/>
<reference evidence="2 3" key="1">
    <citation type="submission" date="2019-08" db="EMBL/GenBank/DDBJ databases">
        <title>Deep-cultivation of Planctomycetes and their phenomic and genomic characterization uncovers novel biology.</title>
        <authorList>
            <person name="Wiegand S."/>
            <person name="Jogler M."/>
            <person name="Boedeker C."/>
            <person name="Pinto D."/>
            <person name="Vollmers J."/>
            <person name="Rivas-Marin E."/>
            <person name="Kohn T."/>
            <person name="Peeters S.H."/>
            <person name="Heuer A."/>
            <person name="Rast P."/>
            <person name="Oberbeckmann S."/>
            <person name="Bunk B."/>
            <person name="Jeske O."/>
            <person name="Meyerdierks A."/>
            <person name="Storesund J.E."/>
            <person name="Kallscheuer N."/>
            <person name="Luecker S."/>
            <person name="Lage O.M."/>
            <person name="Pohl T."/>
            <person name="Merkel B.J."/>
            <person name="Hornburger P."/>
            <person name="Mueller R.-W."/>
            <person name="Bruemmer F."/>
            <person name="Labrenz M."/>
            <person name="Spormann A.M."/>
            <person name="Op den Camp H."/>
            <person name="Overmann J."/>
            <person name="Amann R."/>
            <person name="Jetten M.S.M."/>
            <person name="Mascher T."/>
            <person name="Medema M.H."/>
            <person name="Devos D.P."/>
            <person name="Kaster A.-K."/>
            <person name="Ovreas L."/>
            <person name="Rohde M."/>
            <person name="Galperin M.Y."/>
            <person name="Jogler C."/>
        </authorList>
    </citation>
    <scope>NUCLEOTIDE SEQUENCE [LARGE SCALE GENOMIC DNA]</scope>
    <source>
        <strain evidence="2 3">FC18</strain>
    </source>
</reference>
<organism evidence="2 3">
    <name type="scientific">Mariniblastus fucicola</name>
    <dbReference type="NCBI Taxonomy" id="980251"/>
    <lineage>
        <taxon>Bacteria</taxon>
        <taxon>Pseudomonadati</taxon>
        <taxon>Planctomycetota</taxon>
        <taxon>Planctomycetia</taxon>
        <taxon>Pirellulales</taxon>
        <taxon>Pirellulaceae</taxon>
        <taxon>Mariniblastus</taxon>
    </lineage>
</organism>
<protein>
    <submittedName>
        <fullName evidence="2">Uncharacterized protein</fullName>
    </submittedName>
</protein>
<feature type="chain" id="PRO_5022898197" evidence="1">
    <location>
        <begin position="28"/>
        <end position="441"/>
    </location>
</feature>
<feature type="signal peptide" evidence="1">
    <location>
        <begin position="1"/>
        <end position="27"/>
    </location>
</feature>
<keyword evidence="3" id="KW-1185">Reference proteome</keyword>
<sequence precursor="true">MRSAVKNFLLVTVSVLAILFCHATASAQTEEMKVADKVDALVEQLQSASYEERDEAEKEILKIGSDALDYIDDPSDQFEEDLNKRLTRVRKQLEQIAIEETISPSKITISGEMTLKQAFAEVKRQSGNVIALGEGYDPAFLEKKITLDLTDASFWDTFVEIKTKGGLDSNTYGGELGQATVIPRPAADPAQIDKAVTSVPPPSDDSGIFRMRVSGVSSARNLLRPELDYTRVDLEIQWEPRLTPISIDMPLSKVKFLDADGNELKVSNPDQVLSGVVQQGINQIEMSLTLENVNRDVKSIGDISGRLECILPGRREKFRFAELGSIEGEPKVSKAGVSVQYLGYEQNEDLYAVNLRVAMESNAEEFESHLGWLYDNPLFLINDAGKKEPSIGHQGGDLDERGVQIQYFFVEEPANFGLLYESPGAIVSVPADFKLKDIPLP</sequence>
<dbReference type="KEGG" id="mff:MFFC18_11380"/>
<gene>
    <name evidence="2" type="ORF">MFFC18_11380</name>
</gene>
<keyword evidence="1" id="KW-0732">Signal</keyword>
<dbReference type="Proteomes" id="UP000322214">
    <property type="component" value="Chromosome"/>
</dbReference>
<name>A0A5B9PEA4_9BACT</name>
<accession>A0A5B9PEA4</accession>
<dbReference type="RefSeq" id="WP_148618662.1">
    <property type="nucleotide sequence ID" value="NZ_CP042912.1"/>
</dbReference>
<evidence type="ECO:0000313" key="3">
    <source>
        <dbReference type="Proteomes" id="UP000322214"/>
    </source>
</evidence>